<evidence type="ECO:0000313" key="1">
    <source>
        <dbReference type="EMBL" id="GFH06942.1"/>
    </source>
</evidence>
<evidence type="ECO:0000313" key="2">
    <source>
        <dbReference type="Proteomes" id="UP000485058"/>
    </source>
</evidence>
<gene>
    <name evidence="1" type="ORF">HaLaN_01665</name>
</gene>
<dbReference type="EMBL" id="BLLF01000064">
    <property type="protein sequence ID" value="GFH06942.1"/>
    <property type="molecule type" value="Genomic_DNA"/>
</dbReference>
<name>A0A699YV87_HAELA</name>
<protein>
    <submittedName>
        <fullName evidence="1">Sec23 sec24 transport family protein</fullName>
    </submittedName>
</protein>
<reference evidence="1 2" key="1">
    <citation type="submission" date="2020-02" db="EMBL/GenBank/DDBJ databases">
        <title>Draft genome sequence of Haematococcus lacustris strain NIES-144.</title>
        <authorList>
            <person name="Morimoto D."/>
            <person name="Nakagawa S."/>
            <person name="Yoshida T."/>
            <person name="Sawayama S."/>
        </authorList>
    </citation>
    <scope>NUCLEOTIDE SEQUENCE [LARGE SCALE GENOMIC DNA]</scope>
    <source>
        <strain evidence="1 2">NIES-144</strain>
    </source>
</reference>
<dbReference type="AlphaFoldDB" id="A0A699YV87"/>
<sequence>PADCYALDFEVEGKQSLAAPGQPPPTIQIAFQYTVACPCKADPAACIMQRRVRVLTTRVKASEQPLELMRHAATDASLALLLHKIMRAARSRVRGWVGLDLPASPLIGHTQSIPARLEA</sequence>
<organism evidence="1 2">
    <name type="scientific">Haematococcus lacustris</name>
    <name type="common">Green alga</name>
    <name type="synonym">Haematococcus pluvialis</name>
    <dbReference type="NCBI Taxonomy" id="44745"/>
    <lineage>
        <taxon>Eukaryota</taxon>
        <taxon>Viridiplantae</taxon>
        <taxon>Chlorophyta</taxon>
        <taxon>core chlorophytes</taxon>
        <taxon>Chlorophyceae</taxon>
        <taxon>CS clade</taxon>
        <taxon>Chlamydomonadales</taxon>
        <taxon>Haematococcaceae</taxon>
        <taxon>Haematococcus</taxon>
    </lineage>
</organism>
<proteinExistence type="predicted"/>
<comment type="caution">
    <text evidence="1">The sequence shown here is derived from an EMBL/GenBank/DDBJ whole genome shotgun (WGS) entry which is preliminary data.</text>
</comment>
<dbReference type="Proteomes" id="UP000485058">
    <property type="component" value="Unassembled WGS sequence"/>
</dbReference>
<feature type="non-terminal residue" evidence="1">
    <location>
        <position position="1"/>
    </location>
</feature>
<keyword evidence="2" id="KW-1185">Reference proteome</keyword>
<accession>A0A699YV87</accession>
<feature type="non-terminal residue" evidence="1">
    <location>
        <position position="119"/>
    </location>
</feature>